<evidence type="ECO:0000259" key="7">
    <source>
        <dbReference type="PROSITE" id="PS51296"/>
    </source>
</evidence>
<dbReference type="InterPro" id="IPR012748">
    <property type="entry name" value="Rieske-like_NirD"/>
</dbReference>
<keyword evidence="1" id="KW-0001">2Fe-2S</keyword>
<dbReference type="NCBIfam" id="TIGR02378">
    <property type="entry name" value="nirD_assim_sml"/>
    <property type="match status" value="1"/>
</dbReference>
<accession>A0A2A6E1P6</accession>
<evidence type="ECO:0000256" key="5">
    <source>
        <dbReference type="ARBA" id="ARBA00023014"/>
    </source>
</evidence>
<evidence type="ECO:0000313" key="9">
    <source>
        <dbReference type="Proteomes" id="UP000243688"/>
    </source>
</evidence>
<protein>
    <submittedName>
        <fullName evidence="8">Nitrite reductase</fullName>
    </submittedName>
</protein>
<evidence type="ECO:0000256" key="2">
    <source>
        <dbReference type="ARBA" id="ARBA00022723"/>
    </source>
</evidence>
<dbReference type="EMBL" id="MOXJ01000010">
    <property type="protein sequence ID" value="PDO10736.1"/>
    <property type="molecule type" value="Genomic_DNA"/>
</dbReference>
<dbReference type="SUPFAM" id="SSF50022">
    <property type="entry name" value="ISP domain"/>
    <property type="match status" value="1"/>
</dbReference>
<feature type="domain" description="Rieske" evidence="7">
    <location>
        <begin position="4"/>
        <end position="99"/>
    </location>
</feature>
<evidence type="ECO:0000256" key="6">
    <source>
        <dbReference type="ARBA" id="ARBA00023063"/>
    </source>
</evidence>
<keyword evidence="2" id="KW-0479">Metal-binding</keyword>
<dbReference type="GO" id="GO:0051537">
    <property type="term" value="F:2 iron, 2 sulfur cluster binding"/>
    <property type="evidence" value="ECO:0007669"/>
    <property type="project" value="UniProtKB-KW"/>
</dbReference>
<comment type="caution">
    <text evidence="8">The sequence shown here is derived from an EMBL/GenBank/DDBJ whole genome shotgun (WGS) entry which is preliminary data.</text>
</comment>
<keyword evidence="5" id="KW-0411">Iron-sulfur</keyword>
<name>A0A2A6E1P6_9BACL</name>
<gene>
    <name evidence="8" type="ORF">BLM47_05680</name>
</gene>
<dbReference type="Pfam" id="PF00355">
    <property type="entry name" value="Rieske"/>
    <property type="match status" value="1"/>
</dbReference>
<dbReference type="Proteomes" id="UP000243688">
    <property type="component" value="Unassembled WGS sequence"/>
</dbReference>
<dbReference type="GO" id="GO:0042128">
    <property type="term" value="P:nitrate assimilation"/>
    <property type="evidence" value="ECO:0007669"/>
    <property type="project" value="UniProtKB-KW"/>
</dbReference>
<sequence length="111" mass="12472">MRRYAVTTLSDIQCQRSRVVRLGDEEIAVFRLSDGTVRAIENRCPHKGGKLSEGIVCGRYVFCPLHDWKIGLDDGRVQPPDEGCVRTYPVEVDEKTGTVYLLVSERSAMIS</sequence>
<dbReference type="GO" id="GO:0004497">
    <property type="term" value="F:monooxygenase activity"/>
    <property type="evidence" value="ECO:0007669"/>
    <property type="project" value="UniProtKB-ARBA"/>
</dbReference>
<dbReference type="AlphaFoldDB" id="A0A2A6E1P6"/>
<reference evidence="8 9" key="1">
    <citation type="submission" date="2016-12" db="EMBL/GenBank/DDBJ databases">
        <title>Candidatus Reconcilibacillus cellulovorans genome.</title>
        <authorList>
            <person name="Kolinko S."/>
            <person name="Wu Y.-W."/>
            <person name="Tachea F."/>
            <person name="Denzel E."/>
            <person name="Hiras J."/>
            <person name="Baecker N."/>
            <person name="Chan L.J."/>
            <person name="Eichorst S.A."/>
            <person name="Frey D."/>
            <person name="Adams P.D."/>
            <person name="Pray T."/>
            <person name="Tanjore D."/>
            <person name="Petzold C.J."/>
            <person name="Gladden J.M."/>
            <person name="Simmons B.A."/>
            <person name="Singer S.W."/>
        </authorList>
    </citation>
    <scope>NUCLEOTIDE SEQUENCE [LARGE SCALE GENOMIC DNA]</scope>
    <source>
        <strain evidence="8">JTherm</strain>
    </source>
</reference>
<dbReference type="PANTHER" id="PTHR21496">
    <property type="entry name" value="FERREDOXIN-RELATED"/>
    <property type="match status" value="1"/>
</dbReference>
<dbReference type="GO" id="GO:0008942">
    <property type="term" value="F:nitrite reductase [NAD(P)H] activity"/>
    <property type="evidence" value="ECO:0007669"/>
    <property type="project" value="InterPro"/>
</dbReference>
<dbReference type="InterPro" id="IPR036922">
    <property type="entry name" value="Rieske_2Fe-2S_sf"/>
</dbReference>
<evidence type="ECO:0000313" key="8">
    <source>
        <dbReference type="EMBL" id="PDO10736.1"/>
    </source>
</evidence>
<evidence type="ECO:0000256" key="4">
    <source>
        <dbReference type="ARBA" id="ARBA00023004"/>
    </source>
</evidence>
<proteinExistence type="predicted"/>
<dbReference type="GO" id="GO:0046872">
    <property type="term" value="F:metal ion binding"/>
    <property type="evidence" value="ECO:0007669"/>
    <property type="project" value="UniProtKB-KW"/>
</dbReference>
<dbReference type="InterPro" id="IPR017941">
    <property type="entry name" value="Rieske_2Fe-2S"/>
</dbReference>
<evidence type="ECO:0000256" key="1">
    <source>
        <dbReference type="ARBA" id="ARBA00022714"/>
    </source>
</evidence>
<dbReference type="PANTHER" id="PTHR21496:SF23">
    <property type="entry name" value="3-PHENYLPROPIONATE_CINNAMIC ACID DIOXYGENASE FERREDOXIN SUBUNIT"/>
    <property type="match status" value="1"/>
</dbReference>
<dbReference type="GO" id="GO:0016705">
    <property type="term" value="F:oxidoreductase activity, acting on paired donors, with incorporation or reduction of molecular oxygen"/>
    <property type="evidence" value="ECO:0007669"/>
    <property type="project" value="UniProtKB-ARBA"/>
</dbReference>
<evidence type="ECO:0000256" key="3">
    <source>
        <dbReference type="ARBA" id="ARBA00023002"/>
    </source>
</evidence>
<keyword evidence="6" id="KW-0534">Nitrate assimilation</keyword>
<organism evidence="8 9">
    <name type="scientific">Candidatus Reconcilbacillus cellulovorans</name>
    <dbReference type="NCBI Taxonomy" id="1906605"/>
    <lineage>
        <taxon>Bacteria</taxon>
        <taxon>Bacillati</taxon>
        <taxon>Bacillota</taxon>
        <taxon>Bacilli</taxon>
        <taxon>Bacillales</taxon>
        <taxon>Paenibacillaceae</taxon>
        <taxon>Candidatus Reconcilbacillus</taxon>
    </lineage>
</organism>
<dbReference type="PROSITE" id="PS51296">
    <property type="entry name" value="RIESKE"/>
    <property type="match status" value="1"/>
</dbReference>
<dbReference type="CDD" id="cd03530">
    <property type="entry name" value="Rieske_NirD_small_Bacillus"/>
    <property type="match status" value="1"/>
</dbReference>
<keyword evidence="4" id="KW-0408">Iron</keyword>
<keyword evidence="3" id="KW-0560">Oxidoreductase</keyword>
<dbReference type="Gene3D" id="2.102.10.10">
    <property type="entry name" value="Rieske [2Fe-2S] iron-sulphur domain"/>
    <property type="match status" value="1"/>
</dbReference>